<evidence type="ECO:0000313" key="4">
    <source>
        <dbReference type="Proteomes" id="UP000540490"/>
    </source>
</evidence>
<feature type="chain" id="PRO_5031306420" description="Lysozyme inhibitor LprI N-terminal domain-containing protein" evidence="1">
    <location>
        <begin position="30"/>
        <end position="297"/>
    </location>
</feature>
<dbReference type="Proteomes" id="UP000561077">
    <property type="component" value="Unassembled WGS sequence"/>
</dbReference>
<dbReference type="RefSeq" id="WP_182974684.1">
    <property type="nucleotide sequence ID" value="NZ_JABEQN010000018.1"/>
</dbReference>
<dbReference type="AlphaFoldDB" id="A0A7W4IMU6"/>
<feature type="signal peptide" evidence="1">
    <location>
        <begin position="1"/>
        <end position="29"/>
    </location>
</feature>
<evidence type="ECO:0000256" key="1">
    <source>
        <dbReference type="SAM" id="SignalP"/>
    </source>
</evidence>
<reference evidence="4 5" key="1">
    <citation type="submission" date="2020-04" db="EMBL/GenBank/DDBJ databases">
        <title>Description of novel Gluconacetobacter.</title>
        <authorList>
            <person name="Sombolestani A."/>
        </authorList>
    </citation>
    <scope>NUCLEOTIDE SEQUENCE [LARGE SCALE GENOMIC DNA]</scope>
    <source>
        <strain evidence="3 4">LMG 1728</strain>
        <strain evidence="2 5">LMG 1731</strain>
    </source>
</reference>
<evidence type="ECO:0000313" key="5">
    <source>
        <dbReference type="Proteomes" id="UP000561077"/>
    </source>
</evidence>
<dbReference type="Proteomes" id="UP000540490">
    <property type="component" value="Unassembled WGS sequence"/>
</dbReference>
<gene>
    <name evidence="3" type="ORF">HLH25_14210</name>
    <name evidence="2" type="ORF">HLH26_14125</name>
</gene>
<name>A0A7W4IMU6_9PROT</name>
<dbReference type="EMBL" id="JABEQN010000018">
    <property type="protein sequence ID" value="MBB2194767.1"/>
    <property type="molecule type" value="Genomic_DNA"/>
</dbReference>
<proteinExistence type="predicted"/>
<accession>A0A7W4IMU6</accession>
<organism evidence="2 5">
    <name type="scientific">Gluconacetobacter dulcium</name>
    <dbReference type="NCBI Taxonomy" id="2729096"/>
    <lineage>
        <taxon>Bacteria</taxon>
        <taxon>Pseudomonadati</taxon>
        <taxon>Pseudomonadota</taxon>
        <taxon>Alphaproteobacteria</taxon>
        <taxon>Acetobacterales</taxon>
        <taxon>Acetobacteraceae</taxon>
        <taxon>Gluconacetobacter</taxon>
    </lineage>
</organism>
<keyword evidence="1" id="KW-0732">Signal</keyword>
<evidence type="ECO:0000313" key="2">
    <source>
        <dbReference type="EMBL" id="MBB2165649.1"/>
    </source>
</evidence>
<dbReference type="EMBL" id="JABEQO010000018">
    <property type="protein sequence ID" value="MBB2165649.1"/>
    <property type="molecule type" value="Genomic_DNA"/>
</dbReference>
<keyword evidence="4" id="KW-1185">Reference proteome</keyword>
<comment type="caution">
    <text evidence="2">The sequence shown here is derived from an EMBL/GenBank/DDBJ whole genome shotgun (WGS) entry which is preliminary data.</text>
</comment>
<sequence>MSHPARFLRRAILVLSSAALMGHHIGAYAADTARHIHQFGMSGTIGDRPIAMVATLENGTRVVDIHYSYASQGRTIPLTATIARQTVTLSAPDGGVFDLHFVSSAHPAPAILDFDTATGLQGTWHHGSDRQPVSIRFVLSRDHLEDCIFYPSSIVSGKPHFPDQGCEHTPDRTLLNACITKPYVSDATTVRCLDSTLHTCRADQRNMTMCALNLSSYLEQVIAQRLDTGGHALLDGHAYRRWDKKIAASCKATSDFSPDGSGYAADQDLCTARERLRLLQNGLRPSATPIRPHRAPQ</sequence>
<evidence type="ECO:0000313" key="3">
    <source>
        <dbReference type="EMBL" id="MBB2194767.1"/>
    </source>
</evidence>
<evidence type="ECO:0008006" key="6">
    <source>
        <dbReference type="Google" id="ProtNLM"/>
    </source>
</evidence>
<protein>
    <recommendedName>
        <fullName evidence="6">Lysozyme inhibitor LprI N-terminal domain-containing protein</fullName>
    </recommendedName>
</protein>